<dbReference type="OrthoDB" id="9791329at2"/>
<evidence type="ECO:0000313" key="15">
    <source>
        <dbReference type="Proteomes" id="UP000184251"/>
    </source>
</evidence>
<dbReference type="EMBL" id="FQTU01000002">
    <property type="protein sequence ID" value="SHE41885.1"/>
    <property type="molecule type" value="Genomic_DNA"/>
</dbReference>
<dbReference type="AlphaFoldDB" id="A0A1M4TBX2"/>
<dbReference type="GO" id="GO:0043822">
    <property type="term" value="F:ribonuclease M5 activity"/>
    <property type="evidence" value="ECO:0007669"/>
    <property type="project" value="UniProtKB-UniRule"/>
</dbReference>
<protein>
    <recommendedName>
        <fullName evidence="11 12">Ribonuclease M5</fullName>
        <ecNumber evidence="11 12">3.1.26.8</ecNumber>
    </recommendedName>
    <alternativeName>
        <fullName evidence="11">RNase M5</fullName>
    </alternativeName>
    <alternativeName>
        <fullName evidence="11">Ribosomal RNA terminal maturase M5</fullName>
    </alternativeName>
</protein>
<dbReference type="GO" id="GO:0005737">
    <property type="term" value="C:cytoplasm"/>
    <property type="evidence" value="ECO:0007669"/>
    <property type="project" value="UniProtKB-SubCell"/>
</dbReference>
<dbReference type="GO" id="GO:0046872">
    <property type="term" value="F:metal ion binding"/>
    <property type="evidence" value="ECO:0007669"/>
    <property type="project" value="UniProtKB-KW"/>
</dbReference>
<dbReference type="CDD" id="cd01027">
    <property type="entry name" value="TOPRIM_RNase_M5_like"/>
    <property type="match status" value="1"/>
</dbReference>
<evidence type="ECO:0000313" key="14">
    <source>
        <dbReference type="EMBL" id="SHE41885.1"/>
    </source>
</evidence>
<name>A0A1M4TBX2_9FIRM</name>
<organism evidence="14 15">
    <name type="scientific">Alkalibacter saccharofermentans DSM 14828</name>
    <dbReference type="NCBI Taxonomy" id="1120975"/>
    <lineage>
        <taxon>Bacteria</taxon>
        <taxon>Bacillati</taxon>
        <taxon>Bacillota</taxon>
        <taxon>Clostridia</taxon>
        <taxon>Eubacteriales</taxon>
        <taxon>Eubacteriaceae</taxon>
        <taxon>Alkalibacter</taxon>
    </lineage>
</organism>
<dbReference type="FunFam" id="3.40.1360.10:FF:000006">
    <property type="entry name" value="Ribonuclease M5"/>
    <property type="match status" value="1"/>
</dbReference>
<evidence type="ECO:0000256" key="10">
    <source>
        <dbReference type="ARBA" id="ARBA00022884"/>
    </source>
</evidence>
<dbReference type="InterPro" id="IPR004466">
    <property type="entry name" value="RNase_M5"/>
</dbReference>
<keyword evidence="9" id="KW-0460">Magnesium</keyword>
<keyword evidence="7 11" id="KW-0255">Endonuclease</keyword>
<evidence type="ECO:0000256" key="7">
    <source>
        <dbReference type="ARBA" id="ARBA00022759"/>
    </source>
</evidence>
<evidence type="ECO:0000256" key="1">
    <source>
        <dbReference type="ARBA" id="ARBA00022490"/>
    </source>
</evidence>
<dbReference type="InterPro" id="IPR006171">
    <property type="entry name" value="TOPRIM_dom"/>
</dbReference>
<dbReference type="PROSITE" id="PS50880">
    <property type="entry name" value="TOPRIM"/>
    <property type="match status" value="1"/>
</dbReference>
<comment type="subcellular location">
    <subcellularLocation>
        <location evidence="11">Cytoplasm</location>
    </subcellularLocation>
</comment>
<evidence type="ECO:0000256" key="5">
    <source>
        <dbReference type="ARBA" id="ARBA00022723"/>
    </source>
</evidence>
<dbReference type="GO" id="GO:0019843">
    <property type="term" value="F:rRNA binding"/>
    <property type="evidence" value="ECO:0007669"/>
    <property type="project" value="UniProtKB-KW"/>
</dbReference>
<keyword evidence="15" id="KW-1185">Reference proteome</keyword>
<keyword evidence="2 11" id="KW-0690">Ribosome biogenesis</keyword>
<evidence type="ECO:0000256" key="2">
    <source>
        <dbReference type="ARBA" id="ARBA00022517"/>
    </source>
</evidence>
<dbReference type="InterPro" id="IPR034141">
    <property type="entry name" value="TOPRIM_RNase_M5-like"/>
</dbReference>
<gene>
    <name evidence="11" type="primary">rnmV</name>
    <name evidence="14" type="ORF">SAMN02746064_00444</name>
</gene>
<keyword evidence="4 11" id="KW-0540">Nuclease</keyword>
<keyword evidence="10 11" id="KW-0694">RNA-binding</keyword>
<dbReference type="PANTHER" id="PTHR39156">
    <property type="entry name" value="RIBONUCLEASE M5"/>
    <property type="match status" value="1"/>
</dbReference>
<keyword evidence="3 11" id="KW-0698">rRNA processing</keyword>
<dbReference type="RefSeq" id="WP_073269446.1">
    <property type="nucleotide sequence ID" value="NZ_FQTU01000002.1"/>
</dbReference>
<comment type="similarity">
    <text evidence="11">Belongs to the ribonuclease M5 family.</text>
</comment>
<evidence type="ECO:0000256" key="8">
    <source>
        <dbReference type="ARBA" id="ARBA00022801"/>
    </source>
</evidence>
<evidence type="ECO:0000256" key="12">
    <source>
        <dbReference type="NCBIfam" id="TIGR00334"/>
    </source>
</evidence>
<dbReference type="SUPFAM" id="SSF110455">
    <property type="entry name" value="Toprim domain"/>
    <property type="match status" value="1"/>
</dbReference>
<evidence type="ECO:0000256" key="9">
    <source>
        <dbReference type="ARBA" id="ARBA00022842"/>
    </source>
</evidence>
<keyword evidence="8 11" id="KW-0378">Hydrolase</keyword>
<dbReference type="Gene3D" id="3.40.1360.10">
    <property type="match status" value="1"/>
</dbReference>
<sequence>MIKELIVVEGKDDIAAVKRAVDAHIIQTSGLGLEEKTYEIIQNAVERTGVIVFTDPDFAGEKIRRMINDRVSGCKHAYLPRDEGTKNGNIGIENASPEAIIKALEDVKTVVEGEAIHTSESIGKLGLLYGNNAKAMREKTGEALGIGYANGKQFLQRINAYQISEEVLLKAVNKIKEKV</sequence>
<accession>A0A1M4TBX2</accession>
<comment type="function">
    <text evidence="11">Required for correct processing of both the 5' and 3' ends of 5S rRNA precursor. Cleaves both sides of a double-stranded region yielding mature 5S rRNA in one step.</text>
</comment>
<proteinExistence type="inferred from homology"/>
<keyword evidence="1 11" id="KW-0963">Cytoplasm</keyword>
<evidence type="ECO:0000256" key="11">
    <source>
        <dbReference type="HAMAP-Rule" id="MF_01469"/>
    </source>
</evidence>
<comment type="catalytic activity">
    <reaction evidence="11">
        <text>Endonucleolytic cleavage of RNA, removing 21 and 42 nucleotides, respectively, from the 5'- and 3'-termini of a 5S-rRNA precursor.</text>
        <dbReference type="EC" id="3.1.26.8"/>
    </reaction>
</comment>
<dbReference type="SMART" id="SM00493">
    <property type="entry name" value="TOPRIM"/>
    <property type="match status" value="1"/>
</dbReference>
<evidence type="ECO:0000256" key="6">
    <source>
        <dbReference type="ARBA" id="ARBA00022730"/>
    </source>
</evidence>
<dbReference type="HAMAP" id="MF_01469">
    <property type="entry name" value="RNase_M5"/>
    <property type="match status" value="1"/>
</dbReference>
<feature type="domain" description="Toprim" evidence="13">
    <location>
        <begin position="3"/>
        <end position="86"/>
    </location>
</feature>
<keyword evidence="6 11" id="KW-0699">rRNA-binding</keyword>
<evidence type="ECO:0000256" key="4">
    <source>
        <dbReference type="ARBA" id="ARBA00022722"/>
    </source>
</evidence>
<reference evidence="14 15" key="1">
    <citation type="submission" date="2016-11" db="EMBL/GenBank/DDBJ databases">
        <authorList>
            <person name="Jaros S."/>
            <person name="Januszkiewicz K."/>
            <person name="Wedrychowicz H."/>
        </authorList>
    </citation>
    <scope>NUCLEOTIDE SEQUENCE [LARGE SCALE GENOMIC DNA]</scope>
    <source>
        <strain evidence="14 15">DSM 14828</strain>
    </source>
</reference>
<dbReference type="Pfam" id="PF01751">
    <property type="entry name" value="Toprim"/>
    <property type="match status" value="1"/>
</dbReference>
<dbReference type="Pfam" id="PF13331">
    <property type="entry name" value="DUF4093"/>
    <property type="match status" value="1"/>
</dbReference>
<evidence type="ECO:0000256" key="3">
    <source>
        <dbReference type="ARBA" id="ARBA00022552"/>
    </source>
</evidence>
<dbReference type="STRING" id="1120975.SAMN02746064_00444"/>
<dbReference type="InterPro" id="IPR025156">
    <property type="entry name" value="RNase_M5_C"/>
</dbReference>
<dbReference type="EC" id="3.1.26.8" evidence="11 12"/>
<evidence type="ECO:0000259" key="13">
    <source>
        <dbReference type="PROSITE" id="PS50880"/>
    </source>
</evidence>
<dbReference type="GO" id="GO:0006364">
    <property type="term" value="P:rRNA processing"/>
    <property type="evidence" value="ECO:0007669"/>
    <property type="project" value="UniProtKB-UniRule"/>
</dbReference>
<keyword evidence="5" id="KW-0479">Metal-binding</keyword>
<dbReference type="Proteomes" id="UP000184251">
    <property type="component" value="Unassembled WGS sequence"/>
</dbReference>
<dbReference type="NCBIfam" id="TIGR00334">
    <property type="entry name" value="5S_RNA_mat_M5"/>
    <property type="match status" value="1"/>
</dbReference>
<dbReference type="PANTHER" id="PTHR39156:SF1">
    <property type="entry name" value="RIBONUCLEASE M5"/>
    <property type="match status" value="1"/>
</dbReference>